<sequence length="71" mass="8099">MTTNMSEAARKWGLWIHALFYVLSNVAQVVVWAVYDSAHHFWPIWSIVFWGIGLGFHAWSVYSPARSSTAS</sequence>
<comment type="caution">
    <text evidence="3">The sequence shown here is derived from an EMBL/GenBank/DDBJ whole genome shotgun (WGS) entry which is preliminary data.</text>
</comment>
<gene>
    <name evidence="3" type="ORF">BJ992_005208</name>
</gene>
<proteinExistence type="predicted"/>
<evidence type="ECO:0000313" key="4">
    <source>
        <dbReference type="Proteomes" id="UP000555564"/>
    </source>
</evidence>
<dbReference type="AlphaFoldDB" id="A0A7X0IIF2"/>
<feature type="transmembrane region" description="Helical" evidence="1">
    <location>
        <begin position="12"/>
        <end position="35"/>
    </location>
</feature>
<dbReference type="EMBL" id="JACHIU010000001">
    <property type="protein sequence ID" value="MBB6475777.1"/>
    <property type="molecule type" value="Genomic_DNA"/>
</dbReference>
<name>A0A7X0IIF2_9ACTN</name>
<evidence type="ECO:0000256" key="1">
    <source>
        <dbReference type="SAM" id="Phobius"/>
    </source>
</evidence>
<keyword evidence="4" id="KW-1185">Reference proteome</keyword>
<keyword evidence="1" id="KW-1133">Transmembrane helix</keyword>
<dbReference type="RefSeq" id="WP_184985354.1">
    <property type="nucleotide sequence ID" value="NZ_BAAALO010000019.1"/>
</dbReference>
<accession>A0A7X0IIF2</accession>
<organism evidence="3 4">
    <name type="scientific">Sphaerisporangium rubeum</name>
    <dbReference type="NCBI Taxonomy" id="321317"/>
    <lineage>
        <taxon>Bacteria</taxon>
        <taxon>Bacillati</taxon>
        <taxon>Actinomycetota</taxon>
        <taxon>Actinomycetes</taxon>
        <taxon>Streptosporangiales</taxon>
        <taxon>Streptosporangiaceae</taxon>
        <taxon>Sphaerisporangium</taxon>
    </lineage>
</organism>
<evidence type="ECO:0000259" key="2">
    <source>
        <dbReference type="Pfam" id="PF13239"/>
    </source>
</evidence>
<dbReference type="Pfam" id="PF13239">
    <property type="entry name" value="2TM"/>
    <property type="match status" value="1"/>
</dbReference>
<dbReference type="Proteomes" id="UP000555564">
    <property type="component" value="Unassembled WGS sequence"/>
</dbReference>
<protein>
    <recommendedName>
        <fullName evidence="2">2TM domain-containing protein</fullName>
    </recommendedName>
</protein>
<keyword evidence="1" id="KW-0812">Transmembrane</keyword>
<feature type="transmembrane region" description="Helical" evidence="1">
    <location>
        <begin position="41"/>
        <end position="62"/>
    </location>
</feature>
<reference evidence="3 4" key="1">
    <citation type="submission" date="2020-08" db="EMBL/GenBank/DDBJ databases">
        <title>Sequencing the genomes of 1000 actinobacteria strains.</title>
        <authorList>
            <person name="Klenk H.-P."/>
        </authorList>
    </citation>
    <scope>NUCLEOTIDE SEQUENCE [LARGE SCALE GENOMIC DNA]</scope>
    <source>
        <strain evidence="3 4">DSM 44936</strain>
    </source>
</reference>
<evidence type="ECO:0000313" key="3">
    <source>
        <dbReference type="EMBL" id="MBB6475777.1"/>
    </source>
</evidence>
<keyword evidence="1" id="KW-0472">Membrane</keyword>
<feature type="domain" description="2TM" evidence="2">
    <location>
        <begin position="7"/>
        <end position="64"/>
    </location>
</feature>
<dbReference type="InterPro" id="IPR025698">
    <property type="entry name" value="2TM_dom"/>
</dbReference>